<protein>
    <submittedName>
        <fullName evidence="1">Uncharacterized protein</fullName>
    </submittedName>
</protein>
<organism evidence="1 2">
    <name type="scientific">Dendrothele bispora (strain CBS 962.96)</name>
    <dbReference type="NCBI Taxonomy" id="1314807"/>
    <lineage>
        <taxon>Eukaryota</taxon>
        <taxon>Fungi</taxon>
        <taxon>Dikarya</taxon>
        <taxon>Basidiomycota</taxon>
        <taxon>Agaricomycotina</taxon>
        <taxon>Agaricomycetes</taxon>
        <taxon>Agaricomycetidae</taxon>
        <taxon>Agaricales</taxon>
        <taxon>Agaricales incertae sedis</taxon>
        <taxon>Dendrothele</taxon>
    </lineage>
</organism>
<dbReference type="EMBL" id="ML179061">
    <property type="protein sequence ID" value="THV04027.1"/>
    <property type="molecule type" value="Genomic_DNA"/>
</dbReference>
<dbReference type="OrthoDB" id="2885612at2759"/>
<dbReference type="AlphaFoldDB" id="A0A4S8MMB2"/>
<evidence type="ECO:0000313" key="2">
    <source>
        <dbReference type="Proteomes" id="UP000297245"/>
    </source>
</evidence>
<sequence length="420" mass="46635">MADTQKQAERGQVVISKVAELHFFAHCTRLLENRSGFVTAEWVNDEKVLKLRRHALDGSLVKEKTVPTAAAWGELRVFGQKVSICASSGPTNVSGLSQTAYHLRLGDGSDSDSPNLTADQIIEWDTDTEILRRITIPNSPPHGGEFCFLNEHRIALACVNDDPQGPLLSCFTDQSEARSFSPGGTSDDFILIGKSIGLEGSSESSDILVHSFDSRIAVFDKGVLIRDIPGDPRTARLHFIGSLLLKYNIRILPFALSGSLTAVSDNRVLAHQKVNRKPVLYVLDFDQERVGAFLDKTPKEREELDKEMEEAGTRVKIVTRRFYAAEAGVGGYCEDKEYPRRQIPPDWQTHLRELADKENQNPPLLFDEAPSECERPFGFVQSLLRLGKEISSMELGRMAMTNGAVVLAPEPGCDGMVWYF</sequence>
<proteinExistence type="predicted"/>
<evidence type="ECO:0000313" key="1">
    <source>
        <dbReference type="EMBL" id="THV04027.1"/>
    </source>
</evidence>
<accession>A0A4S8MMB2</accession>
<reference evidence="1 2" key="1">
    <citation type="journal article" date="2019" name="Nat. Ecol. Evol.">
        <title>Megaphylogeny resolves global patterns of mushroom evolution.</title>
        <authorList>
            <person name="Varga T."/>
            <person name="Krizsan K."/>
            <person name="Foldi C."/>
            <person name="Dima B."/>
            <person name="Sanchez-Garcia M."/>
            <person name="Sanchez-Ramirez S."/>
            <person name="Szollosi G.J."/>
            <person name="Szarkandi J.G."/>
            <person name="Papp V."/>
            <person name="Albert L."/>
            <person name="Andreopoulos W."/>
            <person name="Angelini C."/>
            <person name="Antonin V."/>
            <person name="Barry K.W."/>
            <person name="Bougher N.L."/>
            <person name="Buchanan P."/>
            <person name="Buyck B."/>
            <person name="Bense V."/>
            <person name="Catcheside P."/>
            <person name="Chovatia M."/>
            <person name="Cooper J."/>
            <person name="Damon W."/>
            <person name="Desjardin D."/>
            <person name="Finy P."/>
            <person name="Geml J."/>
            <person name="Haridas S."/>
            <person name="Hughes K."/>
            <person name="Justo A."/>
            <person name="Karasinski D."/>
            <person name="Kautmanova I."/>
            <person name="Kiss B."/>
            <person name="Kocsube S."/>
            <person name="Kotiranta H."/>
            <person name="LaButti K.M."/>
            <person name="Lechner B.E."/>
            <person name="Liimatainen K."/>
            <person name="Lipzen A."/>
            <person name="Lukacs Z."/>
            <person name="Mihaltcheva S."/>
            <person name="Morgado L.N."/>
            <person name="Niskanen T."/>
            <person name="Noordeloos M.E."/>
            <person name="Ohm R.A."/>
            <person name="Ortiz-Santana B."/>
            <person name="Ovrebo C."/>
            <person name="Racz N."/>
            <person name="Riley R."/>
            <person name="Savchenko A."/>
            <person name="Shiryaev A."/>
            <person name="Soop K."/>
            <person name="Spirin V."/>
            <person name="Szebenyi C."/>
            <person name="Tomsovsky M."/>
            <person name="Tulloss R.E."/>
            <person name="Uehling J."/>
            <person name="Grigoriev I.V."/>
            <person name="Vagvolgyi C."/>
            <person name="Papp T."/>
            <person name="Martin F.M."/>
            <person name="Miettinen O."/>
            <person name="Hibbett D.S."/>
            <person name="Nagy L.G."/>
        </authorList>
    </citation>
    <scope>NUCLEOTIDE SEQUENCE [LARGE SCALE GENOMIC DNA]</scope>
    <source>
        <strain evidence="1 2">CBS 962.96</strain>
    </source>
</reference>
<keyword evidence="2" id="KW-1185">Reference proteome</keyword>
<gene>
    <name evidence="1" type="ORF">K435DRAFT_774670</name>
</gene>
<dbReference type="Proteomes" id="UP000297245">
    <property type="component" value="Unassembled WGS sequence"/>
</dbReference>
<name>A0A4S8MMB2_DENBC</name>
<feature type="non-terminal residue" evidence="1">
    <location>
        <position position="420"/>
    </location>
</feature>